<accession>A0A9N8PQ68</accession>
<keyword evidence="2" id="KW-1185">Reference proteome</keyword>
<dbReference type="EMBL" id="CAINUL010000002">
    <property type="protein sequence ID" value="CAD0107679.1"/>
    <property type="molecule type" value="Genomic_DNA"/>
</dbReference>
<gene>
    <name evidence="1" type="ORF">AWRI4620_LOCUS1934</name>
</gene>
<evidence type="ECO:0000313" key="2">
    <source>
        <dbReference type="Proteomes" id="UP000745764"/>
    </source>
</evidence>
<dbReference type="OrthoDB" id="4133832at2759"/>
<sequence>MSSTQSAHLLNLPLEIRFIIYESLFETTFESLQGREQKLSHPLISVCKQLRQESLPILMSGFELTLSTMNGQNSVLTHGLDDMDRLSFRPLVTAGRRTLSCLPGTLRSWNHFCNTDMVYLVPLCGQIHIWSSFMNIGVSITPQKNTFPLIRISDPDGKDIEGMNDLMSDTLGMVTPLTAWLLKQKLHEALTEWTCLCSTIPMSVDVVNKIVRELDHILFRALRCDKHERSIEWYFSVRRLVRRGIVDGANWRETLLAGLRSEWHGRG</sequence>
<name>A0A9N8PQ68_9PEZI</name>
<reference evidence="1" key="1">
    <citation type="submission" date="2020-06" db="EMBL/GenBank/DDBJ databases">
        <authorList>
            <person name="Onetto C."/>
        </authorList>
    </citation>
    <scope>NUCLEOTIDE SEQUENCE</scope>
</reference>
<protein>
    <recommendedName>
        <fullName evidence="3">F-box domain-containing protein</fullName>
    </recommendedName>
</protein>
<organism evidence="1 2">
    <name type="scientific">Aureobasidium uvarum</name>
    <dbReference type="NCBI Taxonomy" id="2773716"/>
    <lineage>
        <taxon>Eukaryota</taxon>
        <taxon>Fungi</taxon>
        <taxon>Dikarya</taxon>
        <taxon>Ascomycota</taxon>
        <taxon>Pezizomycotina</taxon>
        <taxon>Dothideomycetes</taxon>
        <taxon>Dothideomycetidae</taxon>
        <taxon>Dothideales</taxon>
        <taxon>Saccotheciaceae</taxon>
        <taxon>Aureobasidium</taxon>
    </lineage>
</organism>
<dbReference type="AlphaFoldDB" id="A0A9N8PQ68"/>
<dbReference type="Proteomes" id="UP000745764">
    <property type="component" value="Unassembled WGS sequence"/>
</dbReference>
<evidence type="ECO:0000313" key="1">
    <source>
        <dbReference type="EMBL" id="CAD0107679.1"/>
    </source>
</evidence>
<proteinExistence type="predicted"/>
<comment type="caution">
    <text evidence="1">The sequence shown here is derived from an EMBL/GenBank/DDBJ whole genome shotgun (WGS) entry which is preliminary data.</text>
</comment>
<evidence type="ECO:0008006" key="3">
    <source>
        <dbReference type="Google" id="ProtNLM"/>
    </source>
</evidence>